<dbReference type="AlphaFoldDB" id="A0A1J9RY27"/>
<feature type="compositionally biased region" description="Basic and acidic residues" evidence="11">
    <location>
        <begin position="104"/>
        <end position="124"/>
    </location>
</feature>
<dbReference type="Proteomes" id="UP000183809">
    <property type="component" value="Unassembled WGS sequence"/>
</dbReference>
<dbReference type="PROSITE" id="PS51847">
    <property type="entry name" value="SMP"/>
    <property type="match status" value="1"/>
</dbReference>
<dbReference type="CDD" id="cd04052">
    <property type="entry name" value="C2B_Tricalbin-like"/>
    <property type="match status" value="1"/>
</dbReference>
<protein>
    <submittedName>
        <fullName evidence="15">Meiotically up-regulated protein</fullName>
    </submittedName>
</protein>
<dbReference type="EMBL" id="MNUE01000036">
    <property type="protein sequence ID" value="OJD32724.1"/>
    <property type="molecule type" value="Genomic_DNA"/>
</dbReference>
<dbReference type="GO" id="GO:0005789">
    <property type="term" value="C:endoplasmic reticulum membrane"/>
    <property type="evidence" value="ECO:0007669"/>
    <property type="project" value="UniProtKB-SubCell"/>
</dbReference>
<evidence type="ECO:0000256" key="1">
    <source>
        <dbReference type="ARBA" id="ARBA00004586"/>
    </source>
</evidence>
<feature type="region of interest" description="Disordered" evidence="11">
    <location>
        <begin position="1"/>
        <end position="163"/>
    </location>
</feature>
<feature type="compositionally biased region" description="Basic and acidic residues" evidence="11">
    <location>
        <begin position="1"/>
        <end position="15"/>
    </location>
</feature>
<dbReference type="GeneID" id="31015124"/>
<keyword evidence="3" id="KW-0597">Phosphoprotein</keyword>
<evidence type="ECO:0000256" key="8">
    <source>
        <dbReference type="ARBA" id="ARBA00023055"/>
    </source>
</evidence>
<feature type="region of interest" description="Disordered" evidence="11">
    <location>
        <begin position="1142"/>
        <end position="1236"/>
    </location>
</feature>
<dbReference type="STRING" id="236234.A0A1J9RY27"/>
<gene>
    <name evidence="15" type="ORF">BKCO1_3600011</name>
</gene>
<keyword evidence="4 12" id="KW-0812">Transmembrane</keyword>
<feature type="compositionally biased region" description="Basic and acidic residues" evidence="11">
    <location>
        <begin position="774"/>
        <end position="800"/>
    </location>
</feature>
<dbReference type="OrthoDB" id="419768at2759"/>
<dbReference type="InterPro" id="IPR031468">
    <property type="entry name" value="SMP_LBD"/>
</dbReference>
<feature type="compositionally biased region" description="Polar residues" evidence="11">
    <location>
        <begin position="76"/>
        <end position="90"/>
    </location>
</feature>
<keyword evidence="6" id="KW-0256">Endoplasmic reticulum</keyword>
<feature type="region of interest" description="Disordered" evidence="11">
    <location>
        <begin position="404"/>
        <end position="458"/>
    </location>
</feature>
<name>A0A1J9RY27_9PEZI</name>
<dbReference type="InterPro" id="IPR035892">
    <property type="entry name" value="C2_domain_sf"/>
</dbReference>
<feature type="compositionally biased region" description="Basic and acidic residues" evidence="11">
    <location>
        <begin position="152"/>
        <end position="162"/>
    </location>
</feature>
<evidence type="ECO:0000313" key="15">
    <source>
        <dbReference type="EMBL" id="OJD32724.1"/>
    </source>
</evidence>
<accession>A0A1J9RY27</accession>
<feature type="region of interest" description="Disordered" evidence="11">
    <location>
        <begin position="773"/>
        <end position="800"/>
    </location>
</feature>
<evidence type="ECO:0000256" key="4">
    <source>
        <dbReference type="ARBA" id="ARBA00022692"/>
    </source>
</evidence>
<dbReference type="InterPro" id="IPR037767">
    <property type="entry name" value="C2A_Mug190-like"/>
</dbReference>
<feature type="domain" description="SMP-LTD" evidence="14">
    <location>
        <begin position="331"/>
        <end position="588"/>
    </location>
</feature>
<evidence type="ECO:0000256" key="11">
    <source>
        <dbReference type="SAM" id="MobiDB-lite"/>
    </source>
</evidence>
<dbReference type="GO" id="GO:0061817">
    <property type="term" value="P:endoplasmic reticulum-plasma membrane tethering"/>
    <property type="evidence" value="ECO:0007669"/>
    <property type="project" value="InterPro"/>
</dbReference>
<keyword evidence="8" id="KW-0445">Lipid transport</keyword>
<dbReference type="SUPFAM" id="SSF49562">
    <property type="entry name" value="C2 domain (Calcium/lipid-binding domain, CaLB)"/>
    <property type="match status" value="2"/>
</dbReference>
<feature type="compositionally biased region" description="Basic residues" evidence="11">
    <location>
        <begin position="1217"/>
        <end position="1228"/>
    </location>
</feature>
<dbReference type="Pfam" id="PF25331">
    <property type="entry name" value="C2_Mug190_3rd"/>
    <property type="match status" value="1"/>
</dbReference>
<dbReference type="InterPro" id="IPR037765">
    <property type="entry name" value="C2B_Tricalbin"/>
</dbReference>
<sequence length="1271" mass="142184">MDARDDTEPSRRDYKAPYTTHHPVPTIGRYREEKAQRETQYATPTSSQDDPGWTERAAGTAKAYWKGERPQAEPAGSSTSAQPYPSQNKNLIERDDDQALPQHQGRDEEPMDPAHDSAVQKDGEGGGDVAEDTSEDIMATKDARERRKLMKKKSDDPTKRTVTDPVTHLPITIHDFTKNDLKTAPQNEPAAGTHRRTATGTSAKDKDDDDLHEEVTESQACHSGMEMLFPPPAFDNIRVELTEIYKTAATAGLSLVVGLTSLLLALAKLFIRSDFGLQVAVPVILLATAGTGAAIIWAMRDWVDKKVSDLWDDEMWEAERQRGKELAKAEMPESTQWLNSLLASIWPLVNPDLFTSLVDTLEDVMQASLPKVVRMVSVDDLGQGSESVRILGVRWLPTGAAGMSVSQNGKLKGNGDSKNSDRTVPGEGEEQGVQRDKGNQEKSPEKLQDDENIGEGMEAEEGDFVNVEIAFSYRARTVHRGIRDRAKNMHLYLAFYLPGNLRLPVWVELHGIVGTMRLRLQLCPDPPFFSLCTLTFLGQPKVSVSCIPLTQRGLNIMDLPLISNFVQSSIDAAMAEYVAPKSLTLDLKDMLMGDDFKKDTAARGVIMVRIIRAFDFKEGDAGFLWKKGSTDGYVSVGWAKFSKPLWSTRIIQSEMEPVWDETAFVLVTADELNVDERLRIQLWDSDRTTADDDLGRIEVDIKQLMRSPESRGKMMDRVDGFKALTAGESMPGRLEWSVGYFPKVRVLDSQLAQQQADPEINSVDQLKQIADEESERKLRESKKDESAELEQQKAQDFKERQDQLLISSPPPQEYPSGILSITIHQITGLELEPINKNKASKHEAESDEEQEGDDLPSSYCTIIINHGKVFRTRTKPKNSQPFFNAGCERFLRDWRNTDVHISVRDSRVHEDDALLGIVYLPLGRVLAKRSQVNAFFPLSGGVGYGRARVSMVFRSVHLQAPRNILGWDYGTLEVAPETESTDLPPDFKNLRLKVRTNLGRGKMYNSGLGTGENQQLHSNDTWRSRRSRPLKLAVRRRYASPVIVEFKKPKSVLDGLQAYGVFWLKDIPDNEEQTITVSMWKNGDMKHALTCSADEVRGATKVGTVTLRVTFWNGLSGYHIPLASKDPNIAQVMEVLDTAHDNDEMDFDVGDGGSSSSSSSSSSDDSEDESDYNKNKDGDVTPTTSASRGSGDSVRSGRSDRLSKNGKRGLAASVKEYKKHRKQLHRSNRGMMQWKGPRTLQWMKHKVEHGEQRVESLFKHREREPGIETEV</sequence>
<dbReference type="Gene3D" id="2.60.40.150">
    <property type="entry name" value="C2 domain"/>
    <property type="match status" value="2"/>
</dbReference>
<keyword evidence="16" id="KW-1185">Reference proteome</keyword>
<evidence type="ECO:0000313" key="16">
    <source>
        <dbReference type="Proteomes" id="UP000183809"/>
    </source>
</evidence>
<feature type="region of interest" description="Disordered" evidence="11">
    <location>
        <begin position="178"/>
        <end position="219"/>
    </location>
</feature>
<dbReference type="CDD" id="cd21676">
    <property type="entry name" value="SMP_Mug190"/>
    <property type="match status" value="1"/>
</dbReference>
<reference evidence="15 16" key="1">
    <citation type="submission" date="2016-10" db="EMBL/GenBank/DDBJ databases">
        <title>Proteomics and genomics reveal pathogen-plant mechanisms compatible with a hemibiotrophic lifestyle of Diplodia corticola.</title>
        <authorList>
            <person name="Fernandes I."/>
            <person name="De Jonge R."/>
            <person name="Van De Peer Y."/>
            <person name="Devreese B."/>
            <person name="Alves A."/>
            <person name="Esteves A.C."/>
        </authorList>
    </citation>
    <scope>NUCLEOTIDE SEQUENCE [LARGE SCALE GENOMIC DNA]</scope>
    <source>
        <strain evidence="15 16">CBS 112549</strain>
    </source>
</reference>
<keyword evidence="7 12" id="KW-1133">Transmembrane helix</keyword>
<dbReference type="GO" id="GO:0006869">
    <property type="term" value="P:lipid transport"/>
    <property type="evidence" value="ECO:0007669"/>
    <property type="project" value="UniProtKB-KW"/>
</dbReference>
<dbReference type="PROSITE" id="PS50004">
    <property type="entry name" value="C2"/>
    <property type="match status" value="2"/>
</dbReference>
<feature type="transmembrane region" description="Helical" evidence="12">
    <location>
        <begin position="279"/>
        <end position="299"/>
    </location>
</feature>
<evidence type="ECO:0000259" key="13">
    <source>
        <dbReference type="PROSITE" id="PS50004"/>
    </source>
</evidence>
<feature type="compositionally biased region" description="Polar residues" evidence="11">
    <location>
        <begin position="38"/>
        <end position="49"/>
    </location>
</feature>
<dbReference type="Pfam" id="PF25669">
    <property type="entry name" value="SMP_MUG190-like"/>
    <property type="match status" value="1"/>
</dbReference>
<evidence type="ECO:0000256" key="10">
    <source>
        <dbReference type="ARBA" id="ARBA00023136"/>
    </source>
</evidence>
<keyword evidence="5" id="KW-0677">Repeat</keyword>
<evidence type="ECO:0000259" key="14">
    <source>
        <dbReference type="PROSITE" id="PS51847"/>
    </source>
</evidence>
<dbReference type="CDD" id="cd04041">
    <property type="entry name" value="C2A_fungal"/>
    <property type="match status" value="1"/>
</dbReference>
<comment type="caution">
    <text evidence="15">The sequence shown here is derived from an EMBL/GenBank/DDBJ whole genome shotgun (WGS) entry which is preliminary data.</text>
</comment>
<feature type="compositionally biased region" description="Low complexity" evidence="11">
    <location>
        <begin position="1185"/>
        <end position="1194"/>
    </location>
</feature>
<evidence type="ECO:0000256" key="3">
    <source>
        <dbReference type="ARBA" id="ARBA00022553"/>
    </source>
</evidence>
<evidence type="ECO:0000256" key="6">
    <source>
        <dbReference type="ARBA" id="ARBA00022824"/>
    </source>
</evidence>
<evidence type="ECO:0000256" key="12">
    <source>
        <dbReference type="SAM" id="Phobius"/>
    </source>
</evidence>
<feature type="domain" description="C2" evidence="13">
    <location>
        <begin position="586"/>
        <end position="714"/>
    </location>
</feature>
<keyword evidence="2" id="KW-0813">Transport</keyword>
<feature type="domain" description="C2" evidence="13">
    <location>
        <begin position="800"/>
        <end position="935"/>
    </location>
</feature>
<dbReference type="GO" id="GO:0008289">
    <property type="term" value="F:lipid binding"/>
    <property type="evidence" value="ECO:0007669"/>
    <property type="project" value="UniProtKB-KW"/>
</dbReference>
<feature type="transmembrane region" description="Helical" evidence="12">
    <location>
        <begin position="248"/>
        <end position="267"/>
    </location>
</feature>
<feature type="compositionally biased region" description="Basic and acidic residues" evidence="11">
    <location>
        <begin position="432"/>
        <end position="449"/>
    </location>
</feature>
<feature type="region of interest" description="Disordered" evidence="11">
    <location>
        <begin position="1003"/>
        <end position="1022"/>
    </location>
</feature>
<feature type="compositionally biased region" description="Polar residues" evidence="11">
    <location>
        <begin position="1011"/>
        <end position="1021"/>
    </location>
</feature>
<comment type="subcellular location">
    <subcellularLocation>
        <location evidence="1">Endoplasmic reticulum membrane</location>
    </subcellularLocation>
</comment>
<keyword evidence="10 12" id="KW-0472">Membrane</keyword>
<dbReference type="Pfam" id="PF00168">
    <property type="entry name" value="C2"/>
    <property type="match status" value="2"/>
</dbReference>
<evidence type="ECO:0000256" key="7">
    <source>
        <dbReference type="ARBA" id="ARBA00022989"/>
    </source>
</evidence>
<dbReference type="PANTHER" id="PTHR47348:SF2">
    <property type="entry name" value="MEIOTICALLY UP-REGULATED 190 PROTEIN"/>
    <property type="match status" value="1"/>
</dbReference>
<evidence type="ECO:0000256" key="9">
    <source>
        <dbReference type="ARBA" id="ARBA00023121"/>
    </source>
</evidence>
<dbReference type="RefSeq" id="XP_020128984.1">
    <property type="nucleotide sequence ID" value="XM_020274863.1"/>
</dbReference>
<proteinExistence type="predicted"/>
<evidence type="ECO:0000256" key="2">
    <source>
        <dbReference type="ARBA" id="ARBA00022448"/>
    </source>
</evidence>
<organism evidence="15 16">
    <name type="scientific">Diplodia corticola</name>
    <dbReference type="NCBI Taxonomy" id="236234"/>
    <lineage>
        <taxon>Eukaryota</taxon>
        <taxon>Fungi</taxon>
        <taxon>Dikarya</taxon>
        <taxon>Ascomycota</taxon>
        <taxon>Pezizomycotina</taxon>
        <taxon>Dothideomycetes</taxon>
        <taxon>Dothideomycetes incertae sedis</taxon>
        <taxon>Botryosphaeriales</taxon>
        <taxon>Botryosphaeriaceae</taxon>
        <taxon>Diplodia</taxon>
    </lineage>
</organism>
<dbReference type="InterPro" id="IPR000008">
    <property type="entry name" value="C2_dom"/>
</dbReference>
<dbReference type="SMART" id="SM00239">
    <property type="entry name" value="C2"/>
    <property type="match status" value="2"/>
</dbReference>
<keyword evidence="9" id="KW-0446">Lipid-binding</keyword>
<dbReference type="PANTHER" id="PTHR47348">
    <property type="entry name" value="MEIOTICALLY UP-REGULATED GENE 190 PROTEIN"/>
    <property type="match status" value="1"/>
</dbReference>
<dbReference type="InterPro" id="IPR057349">
    <property type="entry name" value="C2_Mug190_3rd"/>
</dbReference>
<feature type="compositionally biased region" description="Low complexity" evidence="11">
    <location>
        <begin position="1154"/>
        <end position="1163"/>
    </location>
</feature>
<evidence type="ECO:0000256" key="5">
    <source>
        <dbReference type="ARBA" id="ARBA00022737"/>
    </source>
</evidence>